<sequence>MHPGDASRTLLSPERRRADRARLAEEVVDVLVIGGGVTGAGAALDAASRGLSVGLLEARDWAAGTSSRSSKLIHGGLRYLEQFAFPLVHEALAERARLVQTIAPHLVTPLPFLLPLTAPVWQRAYFGAGVALYDVLGAAFTPGREIPRHRHLSRRKTLAAFPALRGDVVRGAIRYWDAQVDDARHTLAVVRTAAGYGARVLSSARVTELLREGTGSDAPVVGVRVADLTDGSSFTVRARSVVAATGVWSDDIGAMLGDSAPSLKVRASKGVHLVLPRSAIDGARLTEAGGTQAGLILRTPTSVLFVIPWGERWIVGTTDTPWKLDRDHPAASSADIEYILGQVNRVLVRPVTADDILGVYAGLRPLLAGESDETSRLSREHAVVTPVPGLVLVAGGKYTTYRVMAEDAVDAAVAALPGVPPSRTEHLPLVGAHRWDDVRDRAAELAAGSGVPEETVARLLRRHGDRIGDVLDLARSDPALARPLAGAPGYLAAEVVHAVTAEGALHLDDVLTRRTRVSIETAHRGVESAPEVARLMAGALGWDEERTAREVEHYTARVAAERESQRMPDDRTADAARLGAPDVRAAV</sequence>
<keyword evidence="4" id="KW-0274">FAD</keyword>
<dbReference type="Pfam" id="PF01266">
    <property type="entry name" value="DAO"/>
    <property type="match status" value="1"/>
</dbReference>
<dbReference type="PROSITE" id="PS00977">
    <property type="entry name" value="FAD_G3PDH_1"/>
    <property type="match status" value="1"/>
</dbReference>
<evidence type="ECO:0000256" key="1">
    <source>
        <dbReference type="ARBA" id="ARBA00001974"/>
    </source>
</evidence>
<name>A0ABW4X4T9_9ACTN</name>
<dbReference type="GO" id="GO:0016491">
    <property type="term" value="F:oxidoreductase activity"/>
    <property type="evidence" value="ECO:0007669"/>
    <property type="project" value="UniProtKB-KW"/>
</dbReference>
<dbReference type="SUPFAM" id="SSF54373">
    <property type="entry name" value="FAD-linked reductases, C-terminal domain"/>
    <property type="match status" value="1"/>
</dbReference>
<dbReference type="PANTHER" id="PTHR11985:SF31">
    <property type="entry name" value="GLYCEROL-3-PHOSPHATE DEHYDROGENASE 2"/>
    <property type="match status" value="1"/>
</dbReference>
<evidence type="ECO:0000256" key="6">
    <source>
        <dbReference type="RuleBase" id="RU361217"/>
    </source>
</evidence>
<comment type="cofactor">
    <cofactor evidence="1 6">
        <name>FAD</name>
        <dbReference type="ChEBI" id="CHEBI:57692"/>
    </cofactor>
</comment>
<dbReference type="RefSeq" id="WP_376871210.1">
    <property type="nucleotide sequence ID" value="NZ_JBHUHP010000001.1"/>
</dbReference>
<dbReference type="PRINTS" id="PR01001">
    <property type="entry name" value="FADG3PDH"/>
</dbReference>
<evidence type="ECO:0000256" key="5">
    <source>
        <dbReference type="ARBA" id="ARBA00023002"/>
    </source>
</evidence>
<feature type="compositionally biased region" description="Basic and acidic residues" evidence="7">
    <location>
        <begin position="561"/>
        <end position="574"/>
    </location>
</feature>
<comment type="similarity">
    <text evidence="2 6">Belongs to the FAD-dependent glycerol-3-phosphate dehydrogenase family.</text>
</comment>
<comment type="caution">
    <text evidence="10">The sequence shown here is derived from an EMBL/GenBank/DDBJ whole genome shotgun (WGS) entry which is preliminary data.</text>
</comment>
<reference evidence="11" key="1">
    <citation type="journal article" date="2019" name="Int. J. Syst. Evol. Microbiol.">
        <title>The Global Catalogue of Microorganisms (GCM) 10K type strain sequencing project: providing services to taxonomists for standard genome sequencing and annotation.</title>
        <authorList>
            <consortium name="The Broad Institute Genomics Platform"/>
            <consortium name="The Broad Institute Genome Sequencing Center for Infectious Disease"/>
            <person name="Wu L."/>
            <person name="Ma J."/>
        </authorList>
    </citation>
    <scope>NUCLEOTIDE SEQUENCE [LARGE SCALE GENOMIC DNA]</scope>
    <source>
        <strain evidence="11">JCM 3338</strain>
    </source>
</reference>
<dbReference type="Gene3D" id="3.30.9.10">
    <property type="entry name" value="D-Amino Acid Oxidase, subunit A, domain 2"/>
    <property type="match status" value="1"/>
</dbReference>
<dbReference type="EC" id="1.1.5.3" evidence="6"/>
<dbReference type="InterPro" id="IPR006076">
    <property type="entry name" value="FAD-dep_OxRdtase"/>
</dbReference>
<feature type="domain" description="Alpha-glycerophosphate oxidase C-terminal" evidence="9">
    <location>
        <begin position="422"/>
        <end position="546"/>
    </location>
</feature>
<dbReference type="PANTHER" id="PTHR11985">
    <property type="entry name" value="GLYCEROL-3-PHOSPHATE DEHYDROGENASE"/>
    <property type="match status" value="1"/>
</dbReference>
<evidence type="ECO:0000256" key="2">
    <source>
        <dbReference type="ARBA" id="ARBA00007330"/>
    </source>
</evidence>
<evidence type="ECO:0000313" key="10">
    <source>
        <dbReference type="EMBL" id="MFD2090390.1"/>
    </source>
</evidence>
<keyword evidence="11" id="KW-1185">Reference proteome</keyword>
<dbReference type="InterPro" id="IPR000447">
    <property type="entry name" value="G3P_DH_FAD-dep"/>
</dbReference>
<organism evidence="10 11">
    <name type="scientific">Blastococcus deserti</name>
    <dbReference type="NCBI Taxonomy" id="2259033"/>
    <lineage>
        <taxon>Bacteria</taxon>
        <taxon>Bacillati</taxon>
        <taxon>Actinomycetota</taxon>
        <taxon>Actinomycetes</taxon>
        <taxon>Geodermatophilales</taxon>
        <taxon>Geodermatophilaceae</taxon>
        <taxon>Blastococcus</taxon>
    </lineage>
</organism>
<keyword evidence="3 6" id="KW-0285">Flavoprotein</keyword>
<dbReference type="EMBL" id="JBHUHP010000001">
    <property type="protein sequence ID" value="MFD2090390.1"/>
    <property type="molecule type" value="Genomic_DNA"/>
</dbReference>
<evidence type="ECO:0000256" key="3">
    <source>
        <dbReference type="ARBA" id="ARBA00022630"/>
    </source>
</evidence>
<evidence type="ECO:0000256" key="4">
    <source>
        <dbReference type="ARBA" id="ARBA00022827"/>
    </source>
</evidence>
<dbReference type="Proteomes" id="UP001597402">
    <property type="component" value="Unassembled WGS sequence"/>
</dbReference>
<accession>A0ABW4X4T9</accession>
<proteinExistence type="inferred from homology"/>
<protein>
    <recommendedName>
        <fullName evidence="6">Glycerol-3-phosphate dehydrogenase</fullName>
        <ecNumber evidence="6">1.1.5.3</ecNumber>
    </recommendedName>
</protein>
<feature type="region of interest" description="Disordered" evidence="7">
    <location>
        <begin position="561"/>
        <end position="587"/>
    </location>
</feature>
<dbReference type="Gene3D" id="1.10.8.870">
    <property type="entry name" value="Alpha-glycerophosphate oxidase, cap domain"/>
    <property type="match status" value="1"/>
</dbReference>
<evidence type="ECO:0000313" key="11">
    <source>
        <dbReference type="Proteomes" id="UP001597402"/>
    </source>
</evidence>
<dbReference type="Pfam" id="PF16901">
    <property type="entry name" value="DAO_C"/>
    <property type="match status" value="1"/>
</dbReference>
<dbReference type="PROSITE" id="PS00978">
    <property type="entry name" value="FAD_G3PDH_2"/>
    <property type="match status" value="1"/>
</dbReference>
<feature type="domain" description="FAD dependent oxidoreductase" evidence="8">
    <location>
        <begin position="29"/>
        <end position="396"/>
    </location>
</feature>
<dbReference type="SUPFAM" id="SSF51905">
    <property type="entry name" value="FAD/NAD(P)-binding domain"/>
    <property type="match status" value="1"/>
</dbReference>
<keyword evidence="5 6" id="KW-0560">Oxidoreductase</keyword>
<gene>
    <name evidence="10" type="ORF">ACFSHS_02270</name>
</gene>
<evidence type="ECO:0000259" key="9">
    <source>
        <dbReference type="Pfam" id="PF16901"/>
    </source>
</evidence>
<evidence type="ECO:0000256" key="7">
    <source>
        <dbReference type="SAM" id="MobiDB-lite"/>
    </source>
</evidence>
<evidence type="ECO:0000259" key="8">
    <source>
        <dbReference type="Pfam" id="PF01266"/>
    </source>
</evidence>
<dbReference type="InterPro" id="IPR031656">
    <property type="entry name" value="DAO_C"/>
</dbReference>
<comment type="catalytic activity">
    <reaction evidence="6">
        <text>a quinone + sn-glycerol 3-phosphate = dihydroxyacetone phosphate + a quinol</text>
        <dbReference type="Rhea" id="RHEA:18977"/>
        <dbReference type="ChEBI" id="CHEBI:24646"/>
        <dbReference type="ChEBI" id="CHEBI:57597"/>
        <dbReference type="ChEBI" id="CHEBI:57642"/>
        <dbReference type="ChEBI" id="CHEBI:132124"/>
        <dbReference type="EC" id="1.1.5.3"/>
    </reaction>
</comment>
<dbReference type="InterPro" id="IPR038299">
    <property type="entry name" value="DAO_C_sf"/>
</dbReference>
<dbReference type="Gene3D" id="3.50.50.60">
    <property type="entry name" value="FAD/NAD(P)-binding domain"/>
    <property type="match status" value="1"/>
</dbReference>
<dbReference type="InterPro" id="IPR036188">
    <property type="entry name" value="FAD/NAD-bd_sf"/>
</dbReference>